<organism evidence="1 2">
    <name type="scientific">Steinernema glaseri</name>
    <dbReference type="NCBI Taxonomy" id="37863"/>
    <lineage>
        <taxon>Eukaryota</taxon>
        <taxon>Metazoa</taxon>
        <taxon>Ecdysozoa</taxon>
        <taxon>Nematoda</taxon>
        <taxon>Chromadorea</taxon>
        <taxon>Rhabditida</taxon>
        <taxon>Tylenchina</taxon>
        <taxon>Panagrolaimomorpha</taxon>
        <taxon>Strongyloidoidea</taxon>
        <taxon>Steinernematidae</taxon>
        <taxon>Steinernema</taxon>
    </lineage>
</organism>
<proteinExistence type="predicted"/>
<sequence length="158" mass="17612">MRWRSDKPGYFYLSTPAITARASACVPPDSSAADGRTCSCKWLVPSLTYCWERCRCRYLCKGEAQKRKEETHPGVGIPVGMLTRTLSVHCSTITRLSRSLLNRDLTSLLKITHSGSISTGIRRVRFSTTLNESHEQGYFLPTKKQTSRGVDGVLTPSL</sequence>
<name>A0A1I8A615_9BILA</name>
<dbReference type="WBParaSite" id="L893_g33237.t1">
    <property type="protein sequence ID" value="L893_g33237.t1"/>
    <property type="gene ID" value="L893_g33237"/>
</dbReference>
<dbReference type="Proteomes" id="UP000095287">
    <property type="component" value="Unplaced"/>
</dbReference>
<protein>
    <submittedName>
        <fullName evidence="2">HTH_Tnp_IS1 domain-containing protein</fullName>
    </submittedName>
</protein>
<accession>A0A1I8A615</accession>
<evidence type="ECO:0000313" key="1">
    <source>
        <dbReference type="Proteomes" id="UP000095287"/>
    </source>
</evidence>
<keyword evidence="1" id="KW-1185">Reference proteome</keyword>
<evidence type="ECO:0000313" key="2">
    <source>
        <dbReference type="WBParaSite" id="L893_g33237.t1"/>
    </source>
</evidence>
<reference evidence="2" key="1">
    <citation type="submission" date="2016-11" db="UniProtKB">
        <authorList>
            <consortium name="WormBaseParasite"/>
        </authorList>
    </citation>
    <scope>IDENTIFICATION</scope>
</reference>
<dbReference type="AlphaFoldDB" id="A0A1I8A615"/>